<feature type="domain" description="Beta-galactosidase C-terminal" evidence="11">
    <location>
        <begin position="634"/>
        <end position="688"/>
    </location>
</feature>
<organism evidence="12 13">
    <name type="scientific">Arthrobacter oryzae</name>
    <dbReference type="NCBI Taxonomy" id="409290"/>
    <lineage>
        <taxon>Bacteria</taxon>
        <taxon>Bacillati</taxon>
        <taxon>Actinomycetota</taxon>
        <taxon>Actinomycetes</taxon>
        <taxon>Micrococcales</taxon>
        <taxon>Micrococcaceae</taxon>
        <taxon>Arthrobacter</taxon>
    </lineage>
</organism>
<evidence type="ECO:0000259" key="11">
    <source>
        <dbReference type="Pfam" id="PF08533"/>
    </source>
</evidence>
<dbReference type="SUPFAM" id="SSF52317">
    <property type="entry name" value="Class I glutamine amidotransferase-like"/>
    <property type="match status" value="1"/>
</dbReference>
<feature type="binding site" evidence="8">
    <location>
        <position position="338"/>
    </location>
    <ligand>
        <name>substrate</name>
    </ligand>
</feature>
<dbReference type="Pfam" id="PF08533">
    <property type="entry name" value="Glyco_hydro_42C"/>
    <property type="match status" value="1"/>
</dbReference>
<dbReference type="Pfam" id="PF08532">
    <property type="entry name" value="Glyco_hydro_42M"/>
    <property type="match status" value="1"/>
</dbReference>
<evidence type="ECO:0000256" key="7">
    <source>
        <dbReference type="PIRSR" id="PIRSR001084-1"/>
    </source>
</evidence>
<dbReference type="InterPro" id="IPR003476">
    <property type="entry name" value="Glyco_hydro_42"/>
</dbReference>
<evidence type="ECO:0000313" key="12">
    <source>
        <dbReference type="EMBL" id="RKR15438.1"/>
    </source>
</evidence>
<dbReference type="Gene3D" id="2.60.40.1180">
    <property type="entry name" value="Golgi alpha-mannosidase II"/>
    <property type="match status" value="1"/>
</dbReference>
<evidence type="ECO:0000256" key="2">
    <source>
        <dbReference type="ARBA" id="ARBA00005940"/>
    </source>
</evidence>
<dbReference type="PIRSF" id="PIRSF001084">
    <property type="entry name" value="B-galactosidase"/>
    <property type="match status" value="1"/>
</dbReference>
<keyword evidence="4 6" id="KW-0378">Hydrolase</keyword>
<dbReference type="Gene3D" id="3.40.50.880">
    <property type="match status" value="1"/>
</dbReference>
<dbReference type="Pfam" id="PF02449">
    <property type="entry name" value="Glyco_hydro_42"/>
    <property type="match status" value="1"/>
</dbReference>
<comment type="catalytic activity">
    <reaction evidence="1 6">
        <text>Hydrolysis of terminal non-reducing beta-D-galactose residues in beta-D-galactosides.</text>
        <dbReference type="EC" id="3.2.1.23"/>
    </reaction>
</comment>
<dbReference type="GO" id="GO:0004565">
    <property type="term" value="F:beta-galactosidase activity"/>
    <property type="evidence" value="ECO:0007669"/>
    <property type="project" value="UniProtKB-EC"/>
</dbReference>
<feature type="domain" description="Beta-galactosidase trimerisation" evidence="10">
    <location>
        <begin position="424"/>
        <end position="624"/>
    </location>
</feature>
<evidence type="ECO:0000256" key="3">
    <source>
        <dbReference type="ARBA" id="ARBA00012756"/>
    </source>
</evidence>
<reference evidence="12 13" key="1">
    <citation type="submission" date="2018-10" db="EMBL/GenBank/DDBJ databases">
        <title>Genomic Encyclopedia of Type Strains, Phase IV (KMG-IV): sequencing the most valuable type-strain genomes for metagenomic binning, comparative biology and taxonomic classification.</title>
        <authorList>
            <person name="Goeker M."/>
        </authorList>
    </citation>
    <scope>NUCLEOTIDE SEQUENCE [LARGE SCALE GENOMIC DNA]</scope>
    <source>
        <strain evidence="12 13">DSM 25586</strain>
    </source>
</reference>
<proteinExistence type="inferred from homology"/>
<dbReference type="GO" id="GO:0009341">
    <property type="term" value="C:beta-galactosidase complex"/>
    <property type="evidence" value="ECO:0007669"/>
    <property type="project" value="InterPro"/>
</dbReference>
<evidence type="ECO:0000259" key="10">
    <source>
        <dbReference type="Pfam" id="PF08532"/>
    </source>
</evidence>
<evidence type="ECO:0000256" key="1">
    <source>
        <dbReference type="ARBA" id="ARBA00001412"/>
    </source>
</evidence>
<dbReference type="GO" id="GO:0006012">
    <property type="term" value="P:galactose metabolic process"/>
    <property type="evidence" value="ECO:0007669"/>
    <property type="project" value="InterPro"/>
</dbReference>
<dbReference type="InterPro" id="IPR013738">
    <property type="entry name" value="Beta_galactosidase_Trimer"/>
</dbReference>
<dbReference type="CDD" id="cd03143">
    <property type="entry name" value="A4_beta-galactosidase_middle_domain"/>
    <property type="match status" value="1"/>
</dbReference>
<dbReference type="PANTHER" id="PTHR36447:SF1">
    <property type="entry name" value="BETA-GALACTOSIDASE GANA"/>
    <property type="match status" value="1"/>
</dbReference>
<dbReference type="PANTHER" id="PTHR36447">
    <property type="entry name" value="BETA-GALACTOSIDASE GANA"/>
    <property type="match status" value="1"/>
</dbReference>
<dbReference type="AlphaFoldDB" id="A0A495EEX1"/>
<feature type="domain" description="Glycoside hydrolase family 42 N-terminal" evidence="9">
    <location>
        <begin position="35"/>
        <end position="407"/>
    </location>
</feature>
<feature type="active site" description="Proton donor" evidence="7">
    <location>
        <position position="171"/>
    </location>
</feature>
<dbReference type="InterPro" id="IPR029062">
    <property type="entry name" value="Class_I_gatase-like"/>
</dbReference>
<dbReference type="RefSeq" id="WP_244208421.1">
    <property type="nucleotide sequence ID" value="NZ_RBIR01000007.1"/>
</dbReference>
<dbReference type="SUPFAM" id="SSF51445">
    <property type="entry name" value="(Trans)glycosidases"/>
    <property type="match status" value="1"/>
</dbReference>
<dbReference type="Gene3D" id="3.20.20.80">
    <property type="entry name" value="Glycosidases"/>
    <property type="match status" value="1"/>
</dbReference>
<gene>
    <name evidence="12" type="ORF">C8D78_2958</name>
</gene>
<feature type="binding site" evidence="8">
    <location>
        <position position="170"/>
    </location>
    <ligand>
        <name>substrate</name>
    </ligand>
</feature>
<evidence type="ECO:0000313" key="13">
    <source>
        <dbReference type="Proteomes" id="UP000276055"/>
    </source>
</evidence>
<name>A0A495EEX1_9MICC</name>
<evidence type="ECO:0000256" key="4">
    <source>
        <dbReference type="ARBA" id="ARBA00022801"/>
    </source>
</evidence>
<feature type="binding site" evidence="8">
    <location>
        <position position="132"/>
    </location>
    <ligand>
        <name>substrate</name>
    </ligand>
</feature>
<sequence>MDNNVNDTNPNTSAMDYITARLGSEGSPMLAFGGDYNPEQWPEETWDEDVRLMREAGVNLVSVGIFSWSLLEPAEGVYEFGWLDRVLDLLHANGIRVDLANATASPPPWFSHKYPRSLPVTADGVRHSYGSRQAFAASSPDYRRAAAALTEQIAARYKDHPAVVMWHVHNEYGCHNQPDFSDGAAAGFRRWLEHRYGSLEALNAAWGTAFWSQRYSAWDEILPPRTSGTWVNPTQQLDFARYSSDELLECYKAEAAIIRSHSDHPVTTNFMGFNMGLHQPVDYWRWSEEMDVVSNDHYLIAEDPRNFQELAATADLTRGWAKGKPWLLMEHSTSAVNWQPRNIAKAPGEMLRNSLQHVARGADGALFFQWRASRAGAEKFHSGLLPHAGTETKIWREVVQLGQALRSLAEVSGSVVTGASGRVDVAILHDTDARWASELDSHPSVDASAVAETRRWHDAFYRAGIPTDFRQSTEDLSGYRLVVAPMQYLVTDAGAANLDAYVRAGGHLVVTYFSGIVDENDHIRLGGYPGAFSTLLGVKMEEFFPLRAGERVQLSSFGPGTCWNELGLATTAEVLAAVAEGPAAGSPAVTRNRAGSGRSYYVATTLAPEGLGELLTVVCADAGVEPLVPDLPADVEVARRIKDGTDWTFCINHGAHDVRLPLAGVDLLTGAELDGGLGLAAGAVAVVRSRAAQLVGTSAAHSNQSSLPTHSSL</sequence>
<protein>
    <recommendedName>
        <fullName evidence="3 6">Beta-galactosidase</fullName>
        <shortName evidence="6">Beta-gal</shortName>
        <ecNumber evidence="3 6">3.2.1.23</ecNumber>
    </recommendedName>
</protein>
<dbReference type="InterPro" id="IPR017853">
    <property type="entry name" value="GH"/>
</dbReference>
<feature type="active site" description="Nucleophile" evidence="7">
    <location>
        <position position="330"/>
    </location>
</feature>
<evidence type="ECO:0000256" key="6">
    <source>
        <dbReference type="PIRNR" id="PIRNR001084"/>
    </source>
</evidence>
<evidence type="ECO:0000259" key="9">
    <source>
        <dbReference type="Pfam" id="PF02449"/>
    </source>
</evidence>
<dbReference type="InterPro" id="IPR013529">
    <property type="entry name" value="Glyco_hydro_42_N"/>
</dbReference>
<dbReference type="InterPro" id="IPR013780">
    <property type="entry name" value="Glyco_hydro_b"/>
</dbReference>
<keyword evidence="5 6" id="KW-0326">Glycosidase</keyword>
<dbReference type="EMBL" id="RBIR01000007">
    <property type="protein sequence ID" value="RKR15438.1"/>
    <property type="molecule type" value="Genomic_DNA"/>
</dbReference>
<dbReference type="Proteomes" id="UP000276055">
    <property type="component" value="Unassembled WGS sequence"/>
</dbReference>
<dbReference type="InterPro" id="IPR013739">
    <property type="entry name" value="Beta_galactosidase_C"/>
</dbReference>
<dbReference type="EC" id="3.2.1.23" evidence="3 6"/>
<evidence type="ECO:0000256" key="5">
    <source>
        <dbReference type="ARBA" id="ARBA00023295"/>
    </source>
</evidence>
<evidence type="ECO:0000256" key="8">
    <source>
        <dbReference type="PIRSR" id="PIRSR001084-2"/>
    </source>
</evidence>
<accession>A0A495EEX1</accession>
<comment type="caution">
    <text evidence="12">The sequence shown here is derived from an EMBL/GenBank/DDBJ whole genome shotgun (WGS) entry which is preliminary data.</text>
</comment>
<comment type="similarity">
    <text evidence="2 6">Belongs to the glycosyl hydrolase 42 family.</text>
</comment>